<dbReference type="RefSeq" id="XP_018277419.1">
    <property type="nucleotide sequence ID" value="XM_018419504.1"/>
</dbReference>
<keyword evidence="6 10" id="KW-1133">Transmembrane helix</keyword>
<dbReference type="GO" id="GO:0071944">
    <property type="term" value="C:cell periphery"/>
    <property type="evidence" value="ECO:0007669"/>
    <property type="project" value="UniProtKB-ARBA"/>
</dbReference>
<feature type="region of interest" description="Disordered" evidence="9">
    <location>
        <begin position="69"/>
        <end position="90"/>
    </location>
</feature>
<feature type="compositionally biased region" description="Low complexity" evidence="9">
    <location>
        <begin position="210"/>
        <end position="228"/>
    </location>
</feature>
<comment type="subcellular location">
    <subcellularLocation>
        <location evidence="1">Membrane</location>
        <topology evidence="1">Single-pass membrane protein</topology>
    </subcellularLocation>
</comment>
<reference evidence="11 12" key="1">
    <citation type="submission" date="2015-03" db="EMBL/GenBank/DDBJ databases">
        <title>Genomics and transcriptomics of the oil-accumulating basidiomycete yeast T. oleaginosus allow insights into substrate utilization and the diverse evolutionary trajectories of mating systems in fungi.</title>
        <authorList>
            <consortium name="DOE Joint Genome Institute"/>
            <person name="Kourist R."/>
            <person name="Kracht O."/>
            <person name="Bracharz F."/>
            <person name="Lipzen A."/>
            <person name="Nolan M."/>
            <person name="Ohm R."/>
            <person name="Grigoriev I."/>
            <person name="Sun S."/>
            <person name="Heitman J."/>
            <person name="Bruck T."/>
            <person name="Nowrousian M."/>
        </authorList>
    </citation>
    <scope>NUCLEOTIDE SEQUENCE [LARGE SCALE GENOMIC DNA]</scope>
    <source>
        <strain evidence="11 12">IBC0246</strain>
    </source>
</reference>
<evidence type="ECO:0000256" key="4">
    <source>
        <dbReference type="ARBA" id="ARBA00022692"/>
    </source>
</evidence>
<evidence type="ECO:0000313" key="12">
    <source>
        <dbReference type="Proteomes" id="UP000053611"/>
    </source>
</evidence>
<proteinExistence type="predicted"/>
<accession>A0A0J0XIM8</accession>
<protein>
    <recommendedName>
        <fullName evidence="2">receptor protein-tyrosine kinase</fullName>
        <ecNumber evidence="2">2.7.10.1</ecNumber>
    </recommendedName>
</protein>
<keyword evidence="8" id="KW-0829">Tyrosine-protein kinase</keyword>
<feature type="transmembrane region" description="Helical" evidence="10">
    <location>
        <begin position="12"/>
        <end position="31"/>
    </location>
</feature>
<evidence type="ECO:0000256" key="10">
    <source>
        <dbReference type="SAM" id="Phobius"/>
    </source>
</evidence>
<evidence type="ECO:0000256" key="6">
    <source>
        <dbReference type="ARBA" id="ARBA00022989"/>
    </source>
</evidence>
<keyword evidence="5" id="KW-0418">Kinase</keyword>
<feature type="region of interest" description="Disordered" evidence="9">
    <location>
        <begin position="162"/>
        <end position="190"/>
    </location>
</feature>
<evidence type="ECO:0000256" key="1">
    <source>
        <dbReference type="ARBA" id="ARBA00004167"/>
    </source>
</evidence>
<evidence type="ECO:0000256" key="7">
    <source>
        <dbReference type="ARBA" id="ARBA00023136"/>
    </source>
</evidence>
<dbReference type="GeneID" id="28980107"/>
<evidence type="ECO:0000256" key="2">
    <source>
        <dbReference type="ARBA" id="ARBA00011902"/>
    </source>
</evidence>
<feature type="transmembrane region" description="Helical" evidence="10">
    <location>
        <begin position="110"/>
        <end position="134"/>
    </location>
</feature>
<evidence type="ECO:0000313" key="11">
    <source>
        <dbReference type="EMBL" id="KLT40928.1"/>
    </source>
</evidence>
<dbReference type="AlphaFoldDB" id="A0A0J0XIM8"/>
<dbReference type="Gene3D" id="6.10.250.2930">
    <property type="match status" value="1"/>
</dbReference>
<dbReference type="InterPro" id="IPR044912">
    <property type="entry name" value="Egfr_JX_dom"/>
</dbReference>
<evidence type="ECO:0000256" key="9">
    <source>
        <dbReference type="SAM" id="MobiDB-lite"/>
    </source>
</evidence>
<dbReference type="InterPro" id="IPR051694">
    <property type="entry name" value="Immunoregulatory_rcpt-like"/>
</dbReference>
<dbReference type="GO" id="GO:0016020">
    <property type="term" value="C:membrane"/>
    <property type="evidence" value="ECO:0007669"/>
    <property type="project" value="UniProtKB-SubCell"/>
</dbReference>
<keyword evidence="3" id="KW-0808">Transferase</keyword>
<feature type="compositionally biased region" description="Polar residues" evidence="9">
    <location>
        <begin position="76"/>
        <end position="90"/>
    </location>
</feature>
<evidence type="ECO:0000256" key="8">
    <source>
        <dbReference type="ARBA" id="ARBA00023137"/>
    </source>
</evidence>
<gene>
    <name evidence="11" type="ORF">CC85DRAFT_138296</name>
</gene>
<dbReference type="Proteomes" id="UP000053611">
    <property type="component" value="Unassembled WGS sequence"/>
</dbReference>
<dbReference type="GO" id="GO:0004714">
    <property type="term" value="F:transmembrane receptor protein tyrosine kinase activity"/>
    <property type="evidence" value="ECO:0007669"/>
    <property type="project" value="UniProtKB-EC"/>
</dbReference>
<keyword evidence="7 10" id="KW-0472">Membrane</keyword>
<evidence type="ECO:0000256" key="3">
    <source>
        <dbReference type="ARBA" id="ARBA00022679"/>
    </source>
</evidence>
<feature type="region of interest" description="Disordered" evidence="9">
    <location>
        <begin position="210"/>
        <end position="280"/>
    </location>
</feature>
<organism evidence="11 12">
    <name type="scientific">Cutaneotrichosporon oleaginosum</name>
    <dbReference type="NCBI Taxonomy" id="879819"/>
    <lineage>
        <taxon>Eukaryota</taxon>
        <taxon>Fungi</taxon>
        <taxon>Dikarya</taxon>
        <taxon>Basidiomycota</taxon>
        <taxon>Agaricomycotina</taxon>
        <taxon>Tremellomycetes</taxon>
        <taxon>Trichosporonales</taxon>
        <taxon>Trichosporonaceae</taxon>
        <taxon>Cutaneotrichosporon</taxon>
    </lineage>
</organism>
<keyword evidence="12" id="KW-1185">Reference proteome</keyword>
<dbReference type="EMBL" id="KQ087226">
    <property type="protein sequence ID" value="KLT40928.1"/>
    <property type="molecule type" value="Genomic_DNA"/>
</dbReference>
<name>A0A0J0XIM8_9TREE</name>
<keyword evidence="4 10" id="KW-0812">Transmembrane</keyword>
<dbReference type="PANTHER" id="PTHR15549">
    <property type="entry name" value="PAIRED IMMUNOGLOBULIN-LIKE TYPE 2 RECEPTOR"/>
    <property type="match status" value="1"/>
</dbReference>
<evidence type="ECO:0000256" key="5">
    <source>
        <dbReference type="ARBA" id="ARBA00022777"/>
    </source>
</evidence>
<dbReference type="EC" id="2.7.10.1" evidence="2"/>
<sequence length="280" mass="28927">MTTPAPASPTNFYGTIMAIPSLSVLFGNSLYSSIFNDPENQSIINSVVAQYSDLLDGLAITTTGTAATATGAGITSRPTKPSAVTGQPVRTGTTTVYETVPPSPGGGAPIGAIVGGVVGGVLALVLLGVLIFCCRRRRKAMTERDFLIDDEHQLVHQVNPYQPATPQLSHPPLHPPQPYNNDPKGIMLSSGEASLTSGYQSGYTSSYAPASGSFSAPSASSTSPYADSVPAPTKVPPTSAPAPLVEHAVDAGSVPVPSPAPNTEILPPMYDPSWSDAQRR</sequence>